<organism evidence="1 2">
    <name type="scientific">Sinomicrobium oceani</name>
    <dbReference type="NCBI Taxonomy" id="1150368"/>
    <lineage>
        <taxon>Bacteria</taxon>
        <taxon>Pseudomonadati</taxon>
        <taxon>Bacteroidota</taxon>
        <taxon>Flavobacteriia</taxon>
        <taxon>Flavobacteriales</taxon>
        <taxon>Flavobacteriaceae</taxon>
        <taxon>Sinomicrobium</taxon>
    </lineage>
</organism>
<protein>
    <submittedName>
        <fullName evidence="1">Uncharacterized protein</fullName>
    </submittedName>
</protein>
<evidence type="ECO:0000313" key="1">
    <source>
        <dbReference type="EMBL" id="SFW70834.1"/>
    </source>
</evidence>
<dbReference type="AlphaFoldDB" id="A0A1K1RF13"/>
<reference evidence="1 2" key="1">
    <citation type="submission" date="2016-11" db="EMBL/GenBank/DDBJ databases">
        <authorList>
            <person name="Jaros S."/>
            <person name="Januszkiewicz K."/>
            <person name="Wedrychowicz H."/>
        </authorList>
    </citation>
    <scope>NUCLEOTIDE SEQUENCE [LARGE SCALE GENOMIC DNA]</scope>
    <source>
        <strain evidence="1 2">CGMCC 1.12145</strain>
    </source>
</reference>
<evidence type="ECO:0000313" key="2">
    <source>
        <dbReference type="Proteomes" id="UP000182248"/>
    </source>
</evidence>
<name>A0A1K1RF13_9FLAO</name>
<gene>
    <name evidence="1" type="ORF">SAMN02927921_03503</name>
</gene>
<proteinExistence type="predicted"/>
<dbReference type="EMBL" id="FPJE01000024">
    <property type="protein sequence ID" value="SFW70834.1"/>
    <property type="molecule type" value="Genomic_DNA"/>
</dbReference>
<dbReference type="RefSeq" id="WP_013072897.1">
    <property type="nucleotide sequence ID" value="NZ_FPJE01000024.1"/>
</dbReference>
<sequence length="52" mass="5888">MENEVKRIPPEKAIALLKEDGIEVTAEQVKVILDFMYEIADIVVDQYLAKPA</sequence>
<accession>A0A1K1RF13</accession>
<dbReference type="Proteomes" id="UP000182248">
    <property type="component" value="Unassembled WGS sequence"/>
</dbReference>
<dbReference type="STRING" id="1150368.SAMN02927921_03503"/>
<keyword evidence="2" id="KW-1185">Reference proteome</keyword>